<organism evidence="1 2">
    <name type="scientific">Paxillus rubicundulus Ve08.2h10</name>
    <dbReference type="NCBI Taxonomy" id="930991"/>
    <lineage>
        <taxon>Eukaryota</taxon>
        <taxon>Fungi</taxon>
        <taxon>Dikarya</taxon>
        <taxon>Basidiomycota</taxon>
        <taxon>Agaricomycotina</taxon>
        <taxon>Agaricomycetes</taxon>
        <taxon>Agaricomycetidae</taxon>
        <taxon>Boletales</taxon>
        <taxon>Paxilineae</taxon>
        <taxon>Paxillaceae</taxon>
        <taxon>Paxillus</taxon>
    </lineage>
</organism>
<evidence type="ECO:0000313" key="1">
    <source>
        <dbReference type="EMBL" id="KIK77642.1"/>
    </source>
</evidence>
<sequence length="108" mass="12612">MNVPERRGGEEYSLDSFIQSEDQESWGSSTGHRNGDCYVLGLNADERIWCCHAHITCNVVDKCEYFDKDLFKRCKIFEPNEEEMWALCNYELDANDKENQHTINILAQ</sequence>
<name>A0A0D0C3A0_9AGAM</name>
<dbReference type="InParanoid" id="A0A0D0C3A0"/>
<dbReference type="OrthoDB" id="3267672at2759"/>
<protein>
    <submittedName>
        <fullName evidence="1">Uncharacterized protein</fullName>
    </submittedName>
</protein>
<dbReference type="Proteomes" id="UP000054538">
    <property type="component" value="Unassembled WGS sequence"/>
</dbReference>
<dbReference type="EMBL" id="KN826895">
    <property type="protein sequence ID" value="KIK77642.1"/>
    <property type="molecule type" value="Genomic_DNA"/>
</dbReference>
<evidence type="ECO:0000313" key="2">
    <source>
        <dbReference type="Proteomes" id="UP000054538"/>
    </source>
</evidence>
<gene>
    <name evidence="1" type="ORF">PAXRUDRAFT_17365</name>
</gene>
<reference evidence="2" key="2">
    <citation type="submission" date="2015-01" db="EMBL/GenBank/DDBJ databases">
        <title>Evolutionary Origins and Diversification of the Mycorrhizal Mutualists.</title>
        <authorList>
            <consortium name="DOE Joint Genome Institute"/>
            <consortium name="Mycorrhizal Genomics Consortium"/>
            <person name="Kohler A."/>
            <person name="Kuo A."/>
            <person name="Nagy L.G."/>
            <person name="Floudas D."/>
            <person name="Copeland A."/>
            <person name="Barry K.W."/>
            <person name="Cichocki N."/>
            <person name="Veneault-Fourrey C."/>
            <person name="LaButti K."/>
            <person name="Lindquist E.A."/>
            <person name="Lipzen A."/>
            <person name="Lundell T."/>
            <person name="Morin E."/>
            <person name="Murat C."/>
            <person name="Riley R."/>
            <person name="Ohm R."/>
            <person name="Sun H."/>
            <person name="Tunlid A."/>
            <person name="Henrissat B."/>
            <person name="Grigoriev I.V."/>
            <person name="Hibbett D.S."/>
            <person name="Martin F."/>
        </authorList>
    </citation>
    <scope>NUCLEOTIDE SEQUENCE [LARGE SCALE GENOMIC DNA]</scope>
    <source>
        <strain evidence="2">Ve08.2h10</strain>
    </source>
</reference>
<dbReference type="HOGENOM" id="CLU_2197765_0_0_1"/>
<keyword evidence="2" id="KW-1185">Reference proteome</keyword>
<proteinExistence type="predicted"/>
<accession>A0A0D0C3A0</accession>
<dbReference type="AlphaFoldDB" id="A0A0D0C3A0"/>
<reference evidence="1 2" key="1">
    <citation type="submission" date="2014-04" db="EMBL/GenBank/DDBJ databases">
        <authorList>
            <consortium name="DOE Joint Genome Institute"/>
            <person name="Kuo A."/>
            <person name="Kohler A."/>
            <person name="Jargeat P."/>
            <person name="Nagy L.G."/>
            <person name="Floudas D."/>
            <person name="Copeland A."/>
            <person name="Barry K.W."/>
            <person name="Cichocki N."/>
            <person name="Veneault-Fourrey C."/>
            <person name="LaButti K."/>
            <person name="Lindquist E.A."/>
            <person name="Lipzen A."/>
            <person name="Lundell T."/>
            <person name="Morin E."/>
            <person name="Murat C."/>
            <person name="Sun H."/>
            <person name="Tunlid A."/>
            <person name="Henrissat B."/>
            <person name="Grigoriev I.V."/>
            <person name="Hibbett D.S."/>
            <person name="Martin F."/>
            <person name="Nordberg H.P."/>
            <person name="Cantor M.N."/>
            <person name="Hua S.X."/>
        </authorList>
    </citation>
    <scope>NUCLEOTIDE SEQUENCE [LARGE SCALE GENOMIC DNA]</scope>
    <source>
        <strain evidence="1 2">Ve08.2h10</strain>
    </source>
</reference>